<proteinExistence type="predicted"/>
<gene>
    <name evidence="1" type="ORF">ABVT43_19725</name>
</gene>
<dbReference type="RefSeq" id="WP_353897960.1">
    <property type="nucleotide sequence ID" value="NZ_JBEVCJ010000053.1"/>
</dbReference>
<dbReference type="EMBL" id="JBEVCJ010000053">
    <property type="protein sequence ID" value="MET1257376.1"/>
    <property type="molecule type" value="Genomic_DNA"/>
</dbReference>
<evidence type="ECO:0000313" key="2">
    <source>
        <dbReference type="Proteomes" id="UP001548189"/>
    </source>
</evidence>
<dbReference type="Proteomes" id="UP001548189">
    <property type="component" value="Unassembled WGS sequence"/>
</dbReference>
<sequence length="80" mass="8804">MHVEGYDIKIFNPNDSVKPDIWEGPICFQQLSSGNECIADYSLIKAVRIIKGLSVAEIDVFSGSNNTLKKISLDSCKGIE</sequence>
<organism evidence="1 2">
    <name type="scientific">Aliikangiella maris</name>
    <dbReference type="NCBI Taxonomy" id="3162458"/>
    <lineage>
        <taxon>Bacteria</taxon>
        <taxon>Pseudomonadati</taxon>
        <taxon>Pseudomonadota</taxon>
        <taxon>Gammaproteobacteria</taxon>
        <taxon>Oceanospirillales</taxon>
        <taxon>Pleioneaceae</taxon>
        <taxon>Aliikangiella</taxon>
    </lineage>
</organism>
<reference evidence="1 2" key="1">
    <citation type="submission" date="2024-06" db="EMBL/GenBank/DDBJ databases">
        <authorList>
            <person name="Li F."/>
        </authorList>
    </citation>
    <scope>NUCLEOTIDE SEQUENCE [LARGE SCALE GENOMIC DNA]</scope>
    <source>
        <strain evidence="1 2">GXAS 311</strain>
    </source>
</reference>
<accession>A0ABV2BZM8</accession>
<protein>
    <submittedName>
        <fullName evidence="1">Uncharacterized protein</fullName>
    </submittedName>
</protein>
<keyword evidence="2" id="KW-1185">Reference proteome</keyword>
<evidence type="ECO:0000313" key="1">
    <source>
        <dbReference type="EMBL" id="MET1257376.1"/>
    </source>
</evidence>
<name>A0ABV2BZM8_9GAMM</name>
<comment type="caution">
    <text evidence="1">The sequence shown here is derived from an EMBL/GenBank/DDBJ whole genome shotgun (WGS) entry which is preliminary data.</text>
</comment>